<keyword evidence="15" id="KW-1185">Reference proteome</keyword>
<feature type="domain" description="HAMP" evidence="13">
    <location>
        <begin position="166"/>
        <end position="218"/>
    </location>
</feature>
<dbReference type="PROSITE" id="PS50885">
    <property type="entry name" value="HAMP"/>
    <property type="match status" value="1"/>
</dbReference>
<keyword evidence="8 11" id="KW-1133">Transmembrane helix</keyword>
<dbReference type="STRING" id="58114.SAMN05216270_103203"/>
<evidence type="ECO:0000256" key="11">
    <source>
        <dbReference type="SAM" id="Phobius"/>
    </source>
</evidence>
<dbReference type="InterPro" id="IPR004358">
    <property type="entry name" value="Sig_transdc_His_kin-like_C"/>
</dbReference>
<dbReference type="PRINTS" id="PR00344">
    <property type="entry name" value="BCTRLSENSOR"/>
</dbReference>
<comment type="catalytic activity">
    <reaction evidence="1">
        <text>ATP + protein L-histidine = ADP + protein N-phospho-L-histidine.</text>
        <dbReference type="EC" id="2.7.13.3"/>
    </reaction>
</comment>
<dbReference type="CDD" id="cd00082">
    <property type="entry name" value="HisKA"/>
    <property type="match status" value="1"/>
</dbReference>
<dbReference type="SMART" id="SM00388">
    <property type="entry name" value="HisKA"/>
    <property type="match status" value="1"/>
</dbReference>
<dbReference type="InterPro" id="IPR005467">
    <property type="entry name" value="His_kinase_dom"/>
</dbReference>
<accession>A0A1G6TZ44</accession>
<evidence type="ECO:0000313" key="14">
    <source>
        <dbReference type="EMBL" id="SDD33627.1"/>
    </source>
</evidence>
<gene>
    <name evidence="14" type="ORF">SAMN05216270_103203</name>
</gene>
<dbReference type="PANTHER" id="PTHR45436:SF5">
    <property type="entry name" value="SENSOR HISTIDINE KINASE TRCS"/>
    <property type="match status" value="1"/>
</dbReference>
<dbReference type="SMART" id="SM00304">
    <property type="entry name" value="HAMP"/>
    <property type="match status" value="1"/>
</dbReference>
<keyword evidence="10 11" id="KW-0472">Membrane</keyword>
<organism evidence="14 15">
    <name type="scientific">Glycomyces harbinensis</name>
    <dbReference type="NCBI Taxonomy" id="58114"/>
    <lineage>
        <taxon>Bacteria</taxon>
        <taxon>Bacillati</taxon>
        <taxon>Actinomycetota</taxon>
        <taxon>Actinomycetes</taxon>
        <taxon>Glycomycetales</taxon>
        <taxon>Glycomycetaceae</taxon>
        <taxon>Glycomyces</taxon>
    </lineage>
</organism>
<dbReference type="Gene3D" id="1.10.287.130">
    <property type="match status" value="1"/>
</dbReference>
<dbReference type="AlphaFoldDB" id="A0A1G6TZ44"/>
<evidence type="ECO:0000256" key="4">
    <source>
        <dbReference type="ARBA" id="ARBA00022553"/>
    </source>
</evidence>
<keyword evidence="6 11" id="KW-0812">Transmembrane</keyword>
<dbReference type="Pfam" id="PF00512">
    <property type="entry name" value="HisKA"/>
    <property type="match status" value="1"/>
</dbReference>
<evidence type="ECO:0000259" key="12">
    <source>
        <dbReference type="PROSITE" id="PS50109"/>
    </source>
</evidence>
<dbReference type="InterPro" id="IPR036890">
    <property type="entry name" value="HATPase_C_sf"/>
</dbReference>
<evidence type="ECO:0000256" key="1">
    <source>
        <dbReference type="ARBA" id="ARBA00000085"/>
    </source>
</evidence>
<evidence type="ECO:0000256" key="7">
    <source>
        <dbReference type="ARBA" id="ARBA00022777"/>
    </source>
</evidence>
<evidence type="ECO:0000313" key="15">
    <source>
        <dbReference type="Proteomes" id="UP000198949"/>
    </source>
</evidence>
<comment type="subcellular location">
    <subcellularLocation>
        <location evidence="2">Cell membrane</location>
    </subcellularLocation>
</comment>
<feature type="domain" description="Histidine kinase" evidence="12">
    <location>
        <begin position="226"/>
        <end position="419"/>
    </location>
</feature>
<dbReference type="GO" id="GO:0005886">
    <property type="term" value="C:plasma membrane"/>
    <property type="evidence" value="ECO:0007669"/>
    <property type="project" value="UniProtKB-SubCell"/>
</dbReference>
<reference evidence="15" key="1">
    <citation type="submission" date="2016-10" db="EMBL/GenBank/DDBJ databases">
        <authorList>
            <person name="Varghese N."/>
            <person name="Submissions S."/>
        </authorList>
    </citation>
    <scope>NUCLEOTIDE SEQUENCE [LARGE SCALE GENOMIC DNA]</scope>
    <source>
        <strain evidence="15">CGMCC 4.3516</strain>
    </source>
</reference>
<dbReference type="EMBL" id="FNAD01000003">
    <property type="protein sequence ID" value="SDD33627.1"/>
    <property type="molecule type" value="Genomic_DNA"/>
</dbReference>
<evidence type="ECO:0000256" key="10">
    <source>
        <dbReference type="ARBA" id="ARBA00023136"/>
    </source>
</evidence>
<dbReference type="InterPro" id="IPR036097">
    <property type="entry name" value="HisK_dim/P_sf"/>
</dbReference>
<evidence type="ECO:0000256" key="6">
    <source>
        <dbReference type="ARBA" id="ARBA00022692"/>
    </source>
</evidence>
<dbReference type="PROSITE" id="PS50109">
    <property type="entry name" value="HIS_KIN"/>
    <property type="match status" value="1"/>
</dbReference>
<dbReference type="SUPFAM" id="SSF47384">
    <property type="entry name" value="Homodimeric domain of signal transducing histidine kinase"/>
    <property type="match status" value="1"/>
</dbReference>
<feature type="transmembrane region" description="Helical" evidence="11">
    <location>
        <begin position="143"/>
        <end position="165"/>
    </location>
</feature>
<sequence>MRARLTLLVGATATLILLAFSIPMAILLRNSAAQEAIAAAELEGQNLTPIVSSGDLARTETTVQTFNAQNAYPVTVFWPDGTVIGEPAPRSDAVELAALGRSLTASTASGREILYGIGLQDGTAVVRVHVSDEQLTEGVARSWLLLGVIAVALLAFGLTVASLFAGRLLVPLNNLAAVSHRLAEGDLVARADAAGPAELRNVGTALNTLADRIKDLLEAERERVADLSHRLRTPLTVLRLEAEAMRDPAERATLEQAVAEVERSVNLAIEHARNPAEAGACDASAVVAERVEFWSALAEDTARECRVRLAPGPLMVHLSAADLAAAMDSLLANVFAHTPDGTAFEVRLTPRYDGGAIVDVADEGPGLPNLAVFDRGRSEGGSTGLGLDIARRAAAASGGQLVFGQGPGGRGALIRLELG</sequence>
<dbReference type="InterPro" id="IPR003594">
    <property type="entry name" value="HATPase_dom"/>
</dbReference>
<evidence type="ECO:0000256" key="5">
    <source>
        <dbReference type="ARBA" id="ARBA00022679"/>
    </source>
</evidence>
<dbReference type="SUPFAM" id="SSF55874">
    <property type="entry name" value="ATPase domain of HSP90 chaperone/DNA topoisomerase II/histidine kinase"/>
    <property type="match status" value="1"/>
</dbReference>
<dbReference type="OrthoDB" id="9786919at2"/>
<keyword evidence="7 14" id="KW-0418">Kinase</keyword>
<dbReference type="RefSeq" id="WP_091030862.1">
    <property type="nucleotide sequence ID" value="NZ_FNAD01000003.1"/>
</dbReference>
<evidence type="ECO:0000256" key="9">
    <source>
        <dbReference type="ARBA" id="ARBA00023012"/>
    </source>
</evidence>
<keyword evidence="4" id="KW-0597">Phosphoprotein</keyword>
<dbReference type="SMART" id="SM00387">
    <property type="entry name" value="HATPase_c"/>
    <property type="match status" value="1"/>
</dbReference>
<dbReference type="PANTHER" id="PTHR45436">
    <property type="entry name" value="SENSOR HISTIDINE KINASE YKOH"/>
    <property type="match status" value="1"/>
</dbReference>
<keyword evidence="5" id="KW-0808">Transferase</keyword>
<evidence type="ECO:0000256" key="3">
    <source>
        <dbReference type="ARBA" id="ARBA00012438"/>
    </source>
</evidence>
<dbReference type="GO" id="GO:0000155">
    <property type="term" value="F:phosphorelay sensor kinase activity"/>
    <property type="evidence" value="ECO:0007669"/>
    <property type="project" value="InterPro"/>
</dbReference>
<protein>
    <recommendedName>
        <fullName evidence="3">histidine kinase</fullName>
        <ecNumber evidence="3">2.7.13.3</ecNumber>
    </recommendedName>
</protein>
<evidence type="ECO:0000259" key="13">
    <source>
        <dbReference type="PROSITE" id="PS50885"/>
    </source>
</evidence>
<dbReference type="InterPro" id="IPR050428">
    <property type="entry name" value="TCS_sensor_his_kinase"/>
</dbReference>
<dbReference type="EC" id="2.7.13.3" evidence="3"/>
<name>A0A1G6TZ44_9ACTN</name>
<keyword evidence="9" id="KW-0902">Two-component regulatory system</keyword>
<dbReference type="Proteomes" id="UP000198949">
    <property type="component" value="Unassembled WGS sequence"/>
</dbReference>
<dbReference type="CDD" id="cd06225">
    <property type="entry name" value="HAMP"/>
    <property type="match status" value="1"/>
</dbReference>
<evidence type="ECO:0000256" key="8">
    <source>
        <dbReference type="ARBA" id="ARBA00022989"/>
    </source>
</evidence>
<proteinExistence type="predicted"/>
<dbReference type="InterPro" id="IPR003660">
    <property type="entry name" value="HAMP_dom"/>
</dbReference>
<evidence type="ECO:0000256" key="2">
    <source>
        <dbReference type="ARBA" id="ARBA00004236"/>
    </source>
</evidence>
<dbReference type="InterPro" id="IPR003661">
    <property type="entry name" value="HisK_dim/P_dom"/>
</dbReference>
<dbReference type="Pfam" id="PF00672">
    <property type="entry name" value="HAMP"/>
    <property type="match status" value="1"/>
</dbReference>
<dbReference type="Pfam" id="PF02518">
    <property type="entry name" value="HATPase_c"/>
    <property type="match status" value="1"/>
</dbReference>
<dbReference type="Gene3D" id="3.30.565.10">
    <property type="entry name" value="Histidine kinase-like ATPase, C-terminal domain"/>
    <property type="match status" value="1"/>
</dbReference>